<dbReference type="EMBL" id="JAFLCK010000025">
    <property type="protein sequence ID" value="MBN8661798.1"/>
    <property type="molecule type" value="Genomic_DNA"/>
</dbReference>
<evidence type="ECO:0000256" key="1">
    <source>
        <dbReference type="SAM" id="MobiDB-lite"/>
    </source>
</evidence>
<dbReference type="PROSITE" id="PS51257">
    <property type="entry name" value="PROKAR_LIPOPROTEIN"/>
    <property type="match status" value="1"/>
</dbReference>
<proteinExistence type="predicted"/>
<gene>
    <name evidence="2" type="ORF">J0M35_15635</name>
</gene>
<feature type="region of interest" description="Disordered" evidence="1">
    <location>
        <begin position="185"/>
        <end position="256"/>
    </location>
</feature>
<evidence type="ECO:0000313" key="2">
    <source>
        <dbReference type="EMBL" id="MBN8661798.1"/>
    </source>
</evidence>
<dbReference type="AlphaFoldDB" id="A0A8J7TP92"/>
<protein>
    <submittedName>
        <fullName evidence="2">Uncharacterized protein</fullName>
    </submittedName>
</protein>
<organism evidence="2 3">
    <name type="scientific">Candidatus Obscuribacter phosphatis</name>
    <dbReference type="NCBI Taxonomy" id="1906157"/>
    <lineage>
        <taxon>Bacteria</taxon>
        <taxon>Bacillati</taxon>
        <taxon>Candidatus Melainabacteria</taxon>
        <taxon>Candidatus Obscuribacterales</taxon>
        <taxon>Candidatus Obscuribacteraceae</taxon>
        <taxon>Candidatus Obscuribacter</taxon>
    </lineage>
</organism>
<reference evidence="2" key="1">
    <citation type="submission" date="2021-02" db="EMBL/GenBank/DDBJ databases">
        <title>Genome-Resolved Metagenomics of a Microbial Community Performing Photosynthetic Biological Nutrient Removal.</title>
        <authorList>
            <person name="Mcdaniel E.A."/>
        </authorList>
    </citation>
    <scope>NUCLEOTIDE SEQUENCE</scope>
    <source>
        <strain evidence="2">UWPOB_OBS1</strain>
    </source>
</reference>
<dbReference type="Proteomes" id="UP000664277">
    <property type="component" value="Unassembled WGS sequence"/>
</dbReference>
<comment type="caution">
    <text evidence="2">The sequence shown here is derived from an EMBL/GenBank/DDBJ whole genome shotgun (WGS) entry which is preliminary data.</text>
</comment>
<evidence type="ECO:0000313" key="3">
    <source>
        <dbReference type="Proteomes" id="UP000664277"/>
    </source>
</evidence>
<accession>A0A8J7TP92</accession>
<feature type="compositionally biased region" description="Basic and acidic residues" evidence="1">
    <location>
        <begin position="201"/>
        <end position="212"/>
    </location>
</feature>
<feature type="compositionally biased region" description="Basic and acidic residues" evidence="1">
    <location>
        <begin position="185"/>
        <end position="194"/>
    </location>
</feature>
<name>A0A8J7TP92_9BACT</name>
<sequence length="256" mass="27450">MVQSEKRMSLAMKKESRLVRVLACATLALGCLFNFDLGLVLPAQAQYTTGSSANYGTAPVVTLPNYWGDARVNNAAYGDYRNPYTGGAVYDNGTVNTKGSLPSNFGSTYQNTATSSSSGFNSMGLVMGAGMLGGSALLMNASRLATLRAGGHPMAGGNSQKAYHEAMVKAERRRKEQEDKINRELQAAHEDNMRKRGQFKRPAESESVRGEAENMAARPSNGQSFERPGISEAGLASDKFQKQEELPGDSAQALSF</sequence>